<evidence type="ECO:0000313" key="4">
    <source>
        <dbReference type="Proteomes" id="UP000267251"/>
    </source>
</evidence>
<dbReference type="GO" id="GO:0003697">
    <property type="term" value="F:single-stranded DNA binding"/>
    <property type="evidence" value="ECO:0007669"/>
    <property type="project" value="InterPro"/>
</dbReference>
<dbReference type="Pfam" id="PF00436">
    <property type="entry name" value="SSB"/>
    <property type="match status" value="1"/>
</dbReference>
<name>A0A4P9Y3S6_9FUNG</name>
<evidence type="ECO:0000256" key="2">
    <source>
        <dbReference type="PROSITE-ProRule" id="PRU00252"/>
    </source>
</evidence>
<dbReference type="EMBL" id="KZ988207">
    <property type="protein sequence ID" value="RKP12781.1"/>
    <property type="molecule type" value="Genomic_DNA"/>
</dbReference>
<dbReference type="SUPFAM" id="SSF50249">
    <property type="entry name" value="Nucleic acid-binding proteins"/>
    <property type="match status" value="1"/>
</dbReference>
<evidence type="ECO:0000313" key="3">
    <source>
        <dbReference type="EMBL" id="RKP12781.1"/>
    </source>
</evidence>
<dbReference type="Proteomes" id="UP000267251">
    <property type="component" value="Unassembled WGS sequence"/>
</dbReference>
<keyword evidence="1 2" id="KW-0238">DNA-binding</keyword>
<accession>A0A4P9Y3S6</accession>
<feature type="non-terminal residue" evidence="3">
    <location>
        <position position="1"/>
    </location>
</feature>
<dbReference type="Gene3D" id="2.40.50.140">
    <property type="entry name" value="Nucleic acid-binding proteins"/>
    <property type="match status" value="1"/>
</dbReference>
<organism evidence="3 4">
    <name type="scientific">Piptocephalis cylindrospora</name>
    <dbReference type="NCBI Taxonomy" id="1907219"/>
    <lineage>
        <taxon>Eukaryota</taxon>
        <taxon>Fungi</taxon>
        <taxon>Fungi incertae sedis</taxon>
        <taxon>Zoopagomycota</taxon>
        <taxon>Zoopagomycotina</taxon>
        <taxon>Zoopagomycetes</taxon>
        <taxon>Zoopagales</taxon>
        <taxon>Piptocephalidaceae</taxon>
        <taxon>Piptocephalis</taxon>
    </lineage>
</organism>
<reference evidence="4" key="1">
    <citation type="journal article" date="2018" name="Nat. Microbiol.">
        <title>Leveraging single-cell genomics to expand the fungal tree of life.</title>
        <authorList>
            <person name="Ahrendt S.R."/>
            <person name="Quandt C.A."/>
            <person name="Ciobanu D."/>
            <person name="Clum A."/>
            <person name="Salamov A."/>
            <person name="Andreopoulos B."/>
            <person name="Cheng J.F."/>
            <person name="Woyke T."/>
            <person name="Pelin A."/>
            <person name="Henrissat B."/>
            <person name="Reynolds N.K."/>
            <person name="Benny G.L."/>
            <person name="Smith M.E."/>
            <person name="James T.Y."/>
            <person name="Grigoriev I.V."/>
        </authorList>
    </citation>
    <scope>NUCLEOTIDE SEQUENCE [LARGE SCALE GENOMIC DNA]</scope>
</reference>
<protein>
    <recommendedName>
        <fullName evidence="5">Single-stranded DNA-binding protein</fullName>
    </recommendedName>
</protein>
<dbReference type="InterPro" id="IPR012340">
    <property type="entry name" value="NA-bd_OB-fold"/>
</dbReference>
<gene>
    <name evidence="3" type="ORF">BJ684DRAFT_16771</name>
</gene>
<sequence>SYTTSSAPPSSSSSSTGLAPGIRGFNKVILLGDVQQAPEPVIYSRGALSDMPGLEFYLRTRRTELNDQGNEVMMEDCHRVRCTDPKYNKQLQNDLTPGSIIMVEGRIRYEKERETQSMFIVPTNIKYIGNLDDESIPEK</sequence>
<dbReference type="InterPro" id="IPR000424">
    <property type="entry name" value="Primosome_PriB/ssb"/>
</dbReference>
<evidence type="ECO:0008006" key="5">
    <source>
        <dbReference type="Google" id="ProtNLM"/>
    </source>
</evidence>
<evidence type="ECO:0000256" key="1">
    <source>
        <dbReference type="ARBA" id="ARBA00023125"/>
    </source>
</evidence>
<proteinExistence type="predicted"/>
<dbReference type="PROSITE" id="PS50935">
    <property type="entry name" value="SSB"/>
    <property type="match status" value="1"/>
</dbReference>
<dbReference type="AlphaFoldDB" id="A0A4P9Y3S6"/>
<dbReference type="OrthoDB" id="10406805at2759"/>
<keyword evidence="4" id="KW-1185">Reference proteome</keyword>